<dbReference type="Proteomes" id="UP000246702">
    <property type="component" value="Unassembled WGS sequence"/>
</dbReference>
<organism evidence="11 12">
    <name type="scientific">Aspergillus sclerotioniger CBS 115572</name>
    <dbReference type="NCBI Taxonomy" id="1450535"/>
    <lineage>
        <taxon>Eukaryota</taxon>
        <taxon>Fungi</taxon>
        <taxon>Dikarya</taxon>
        <taxon>Ascomycota</taxon>
        <taxon>Pezizomycotina</taxon>
        <taxon>Eurotiomycetes</taxon>
        <taxon>Eurotiomycetidae</taxon>
        <taxon>Eurotiales</taxon>
        <taxon>Aspergillaceae</taxon>
        <taxon>Aspergillus</taxon>
        <taxon>Aspergillus subgen. Circumdati</taxon>
    </lineage>
</organism>
<comment type="caution">
    <text evidence="11">The sequence shown here is derived from an EMBL/GenBank/DDBJ whole genome shotgun (WGS) entry which is preliminary data.</text>
</comment>
<evidence type="ECO:0000256" key="6">
    <source>
        <dbReference type="ARBA" id="ARBA00022807"/>
    </source>
</evidence>
<dbReference type="Pfam" id="PF12340">
    <property type="entry name" value="DUF3638"/>
    <property type="match status" value="1"/>
</dbReference>
<keyword evidence="6" id="KW-0788">Thiol protease</keyword>
<accession>A0A317WJS4</accession>
<dbReference type="EMBL" id="MSFK01000015">
    <property type="protein sequence ID" value="PWY86579.1"/>
    <property type="molecule type" value="Genomic_DNA"/>
</dbReference>
<evidence type="ECO:0000256" key="7">
    <source>
        <dbReference type="SAM" id="MobiDB-lite"/>
    </source>
</evidence>
<evidence type="ECO:0000256" key="3">
    <source>
        <dbReference type="ARBA" id="ARBA00022670"/>
    </source>
</evidence>
<keyword evidence="5" id="KW-0378">Hydrolase</keyword>
<evidence type="ECO:0000256" key="5">
    <source>
        <dbReference type="ARBA" id="ARBA00022801"/>
    </source>
</evidence>
<proteinExistence type="predicted"/>
<evidence type="ECO:0000259" key="10">
    <source>
        <dbReference type="Pfam" id="PF20255"/>
    </source>
</evidence>
<feature type="domain" description="DUF6606" evidence="10">
    <location>
        <begin position="10"/>
        <end position="278"/>
    </location>
</feature>
<sequence length="2925" mass="335421">MSTEALKYCFYHIIHPPMLPQGVTDQEWHLEKRLHQMIQEVLKEFIENISSDSQDSWAIVARMSENWMETEKKSTPCKESLTRIISDLRSLGATALYVRAQNCGWVAYYDHNHDMLICDAFEAAPCAECVISAQGSWLRQFPGQSIAIPADRLDDAKFCSWLAGEVSQLSTETVNEMVPMSKKAGAQVSEERDTTHPGLITEGLMIQLLAFGRHNNWPSFDKHMHDEVNWRDSRLPWRRSPYWFVAKVALQIVLRRVFGDIEGHRHYKNFMLYIVAHIALKANDMPRETFSADQLQVIRAKMARRIQKLDGKVHDYVARRVLSAESAIRRNLEDIQEKIKQANSTFVFEIFRCTQQDLQLTLDSSSAYLQAAFSQSHTQAETSQFNRPGNTRNQYDMYGLPRLRSNDLLSVLDFERWVEHDMDHWDGANFSSVDVVCAIKDRFNQYDAHGTRFMAGNPEAMSIMRLTQLELWVTLDRICAKICPLLRKYSPEIPVDFLEPLLLPQRCQMRRANKIEAYIKERQQDQVHGSIFCDPHSRGFVVAYYILFDGFNELRQRIEEYVQDMVEKKRREWVSKSKQYISLQHKSSQVQHTHALSQRGYPFHRSYCEKCSYDIQSACMAIEIYEWPLPEKESLLKTVIFELQCPRWFAAWRDVTWTIVQDFGRRRLKPASQMELNLLKYDETRQFTESWSQRLTLGSTTKSWKHTHYRKRSFPVDLKQNQVLADQTKYDSSLNLHEFVAFGGLRAGERVQWLNILRELASPALSLNEESVGILIRQAAWELGTSSHSTDLREAHWIFEDVAFTSRLLEILERRLDFIEANWTEHHTLHSLIVIGLRALSLSDTDAVVERTAAFIRRGRRIAMRWTENLTTTLDSQTRTQSQAKQQLLTRVGRICQLTYAVESHHVPALLCSPDDLFHLTRASVVVFQNTPAKIRETMSAKNASWIQTSRILHHVEAQTRQLIQQEAGGLNKMLRKSASDLVITDDWSFDHGGLTRWAINQVPSDGVRRQQEIRYDLLSGELLVDNTPPGRLPDNYRNDPSFNRLFGLRIFAVLPSSLVGSRYMSAQHFREYQVHFGMEEDGLVIKAQQGSQVFRYIPPNRLQGDFPEALLMNYAHWLSLHDGKLEFRLIAQAWQPTASNWCLSMNFSVMVRPRCTMVDIRSRLYRRLSRVLTALDKSDYMVVYQTPEDVEVVEMVRLRLRFLVTRDGPLESPELNATVDRDQDIGSFYGLKNKLVLRDINEPEHRSVLIPYGNAHPAKQGGHPIVRMELRQGTYIRYFRYLLDPHLQEFRGPGDMLGILYQAYMHALTGFVLADPATHRLGTAEALRILRQARLRSSLPLEKECLELLERLAALTPRRQYYPRHLRSMQSIEWNRDLGELAQHDDFQVLVQAIMGHARSFSMLYEVTASDQTVRMYPDRGIPIYSKGPVCVMQNSILPSLGVPHKSSRSARVYEVAALIRDWPTSVPQCSKLYSTVAGWERVQLSALAVCDLGCQDRLDLSFRNAWGALYEPCRLSDRRRDSYNLMSLFCTVAFRGDEEMANLRPLLVVAFSEKFSDLPVPDFGEAGTALHLQRGADLIPSQIANEIESRYPSFDIAPNFTWLSTKQQKTILAEQERYEATRRSRIHHCQTVISEQWPCERPRVPRIPEEYHTQASEACAALCTGWYRNRIFLRFLRAVQQRLDALAPDPAGPVDCNLPPDPAPVPPRSARVGFRPPSLMDLLIASASRVPAAAAALPSSLPPLTFRRPHAPHCYSTDTSSELRYLVSALCNDSHPYRRRVGEGLQKSLEALETRQWPCSLTSLPVPRGVLARHCGKIQQQRDSLWSTVYRMLAATNGASDVVTSAVMWPPINVHSILSVLVADQWPLVPESWKHLLLTFAQSITSLRRSKRLLACYDRNDVEGFFKEAEAAGCDGWDARTRPEWLLLEIENNITIRARQARVAQRMICPDPPGNSVLQLNMGEGKTTVITPMVALSLTSGCRVPQIIVLKPLLRQSLDLLSQRLGGILGRPIYHIPFSRSTVLDDQKLEVLGDIYQQCQEHRGVLLTLPEHILSFRLVGLDLIDRNPTLAPKAIQLEVWLQEHCHKIIDESDEILDPKFQLVYTVGCQQSLDGHSDRWQITQGLLSLVEQQAEELYTQDPNSLDMEHHGARYPILHFLKANTVKNLIESILRAIQGQGLPGLPLHLRCRRVRTCALDFIRLTRPQPREVQALHEAFEGGSSLHKLLVLRGLLAYVILRFTLAGKRWLVDYGLHPERCMMAVPFRAKGVLSENAEFGHPDVAITLTCLSYYYHGLSPDQILHCFAILGKENDPGAEYQHWIQREISTLPEELRVLTGVNLKDGRTFKQILYPHLQYQKGLVDFYLSHVVFPKEAKEYPHKLSTSAWDLPSRPNQPPTTGFSGTNDNRFLLPRSVPQRDLLQLLHTNAMTLSLLLRPENRQCIFAQDAEGRPLRADQLLDLISQPVEVEAAIFFSEQDEVVVIDRESHIERLASSGFRQQVGKCLVFLDQQHCRGVVLKLPSSYRAAVTLGPRLAKDRLVQACNRMRELGNGQSVMFLIPPEVRHSLTLQTTPITSLNVIQWTLTQACDIFQSIGPLWAIQGLQYYRRQREWDRLVGEEISPQEALQLIQEPEARTLSQLYAPWDNHELSPVGQMSDMDDPIIQELLQEWQGSDRGMRKGAQLHEEQERQIRHEVQREKQVYRPPGFNPAPHRVHGDIRYIVAHGQLPRSCSSAVQTAFDIFRQTSAGRFEFPSGLAPNLFVSEDFVRTVQRSTKGQNDEFLKPAHWVLSNVYNQELFLLSQFEVNELLPDIPASEKTRLHIYTPRTTMTMRSFEALDFYSIGYGQPSVRPPQATIQDLGLFAGTLYFDTFTIYEGLRQFLGLLTDEYRDIPSNRVTNEGFVDAETREAHDWPVESPFQNIVTI</sequence>
<dbReference type="InterPro" id="IPR046541">
    <property type="entry name" value="DUF6606"/>
</dbReference>
<protein>
    <recommendedName>
        <fullName evidence="2">ubiquitinyl hydrolase 1</fullName>
        <ecNumber evidence="2">3.4.19.12</ecNumber>
    </recommendedName>
</protein>
<evidence type="ECO:0000256" key="1">
    <source>
        <dbReference type="ARBA" id="ARBA00000707"/>
    </source>
</evidence>
<feature type="domain" description="DUF3638" evidence="8">
    <location>
        <begin position="1918"/>
        <end position="2138"/>
    </location>
</feature>
<comment type="catalytic activity">
    <reaction evidence="1">
        <text>Thiol-dependent hydrolysis of ester, thioester, amide, peptide and isopeptide bonds formed by the C-terminal Gly of ubiquitin (a 76-residue protein attached to proteins as an intracellular targeting signal).</text>
        <dbReference type="EC" id="3.4.19.12"/>
    </reaction>
</comment>
<dbReference type="InterPro" id="IPR022099">
    <property type="entry name" value="DUF3638"/>
</dbReference>
<dbReference type="RefSeq" id="XP_025467170.1">
    <property type="nucleotide sequence ID" value="XM_025616269.1"/>
</dbReference>
<evidence type="ECO:0000256" key="2">
    <source>
        <dbReference type="ARBA" id="ARBA00012759"/>
    </source>
</evidence>
<reference evidence="11 12" key="1">
    <citation type="submission" date="2016-12" db="EMBL/GenBank/DDBJ databases">
        <title>The genomes of Aspergillus section Nigri reveals drivers in fungal speciation.</title>
        <authorList>
            <consortium name="DOE Joint Genome Institute"/>
            <person name="Vesth T.C."/>
            <person name="Nybo J."/>
            <person name="Theobald S."/>
            <person name="Brandl J."/>
            <person name="Frisvad J.C."/>
            <person name="Nielsen K.F."/>
            <person name="Lyhne E.K."/>
            <person name="Kogle M.E."/>
            <person name="Kuo A."/>
            <person name="Riley R."/>
            <person name="Clum A."/>
            <person name="Nolan M."/>
            <person name="Lipzen A."/>
            <person name="Salamov A."/>
            <person name="Henrissat B."/>
            <person name="Wiebenga A."/>
            <person name="De Vries R.P."/>
            <person name="Grigoriev I.V."/>
            <person name="Mortensen U.H."/>
            <person name="Andersen M.R."/>
            <person name="Baker S.E."/>
        </authorList>
    </citation>
    <scope>NUCLEOTIDE SEQUENCE [LARGE SCALE GENOMIC DNA]</scope>
    <source>
        <strain evidence="11 12">CBS 115572</strain>
    </source>
</reference>
<keyword evidence="12" id="KW-1185">Reference proteome</keyword>
<dbReference type="EC" id="3.4.19.12" evidence="2"/>
<keyword evidence="3" id="KW-0645">Protease</keyword>
<dbReference type="InterPro" id="IPR022105">
    <property type="entry name" value="DUF3645"/>
</dbReference>
<dbReference type="GeneID" id="37118412"/>
<feature type="domain" description="DUF3645" evidence="9">
    <location>
        <begin position="2256"/>
        <end position="2288"/>
    </location>
</feature>
<evidence type="ECO:0000259" key="8">
    <source>
        <dbReference type="Pfam" id="PF12340"/>
    </source>
</evidence>
<dbReference type="PANTHER" id="PTHR13367:SF33">
    <property type="entry name" value="P-LOOP CONTAINING NUCLEOSIDE TRIPHOSPHATE HYDROLASE PROTEIN"/>
    <property type="match status" value="1"/>
</dbReference>
<name>A0A317WJS4_9EURO</name>
<dbReference type="Pfam" id="PF12359">
    <property type="entry name" value="DUF3645"/>
    <property type="match status" value="1"/>
</dbReference>
<dbReference type="GO" id="GO:0006508">
    <property type="term" value="P:proteolysis"/>
    <property type="evidence" value="ECO:0007669"/>
    <property type="project" value="UniProtKB-KW"/>
</dbReference>
<evidence type="ECO:0000259" key="9">
    <source>
        <dbReference type="Pfam" id="PF12359"/>
    </source>
</evidence>
<dbReference type="OrthoDB" id="3182339at2759"/>
<feature type="region of interest" description="Disordered" evidence="7">
    <location>
        <begin position="2387"/>
        <end position="2407"/>
    </location>
</feature>
<dbReference type="GO" id="GO:0004843">
    <property type="term" value="F:cysteine-type deubiquitinase activity"/>
    <property type="evidence" value="ECO:0007669"/>
    <property type="project" value="UniProtKB-EC"/>
</dbReference>
<evidence type="ECO:0000313" key="12">
    <source>
        <dbReference type="Proteomes" id="UP000246702"/>
    </source>
</evidence>
<dbReference type="Pfam" id="PF20255">
    <property type="entry name" value="DUF6606"/>
    <property type="match status" value="1"/>
</dbReference>
<gene>
    <name evidence="11" type="ORF">BO94DRAFT_597312</name>
</gene>
<dbReference type="PANTHER" id="PTHR13367">
    <property type="entry name" value="UBIQUITIN THIOESTERASE"/>
    <property type="match status" value="1"/>
</dbReference>
<evidence type="ECO:0000256" key="4">
    <source>
        <dbReference type="ARBA" id="ARBA00022786"/>
    </source>
</evidence>
<keyword evidence="4" id="KW-0833">Ubl conjugation pathway</keyword>
<dbReference type="STRING" id="1450535.A0A317WJS4"/>
<dbReference type="InterPro" id="IPR051346">
    <property type="entry name" value="OTU_Deubiquitinase"/>
</dbReference>
<feature type="compositionally biased region" description="Polar residues" evidence="7">
    <location>
        <begin position="2398"/>
        <end position="2407"/>
    </location>
</feature>
<evidence type="ECO:0000313" key="11">
    <source>
        <dbReference type="EMBL" id="PWY86579.1"/>
    </source>
</evidence>